<dbReference type="Pfam" id="PF13208">
    <property type="entry name" value="TerB_N"/>
    <property type="match status" value="1"/>
</dbReference>
<protein>
    <recommendedName>
        <fullName evidence="1">TerB N-terminal domain-containing protein</fullName>
    </recommendedName>
</protein>
<reference evidence="2" key="2">
    <citation type="submission" date="2020-09" db="EMBL/GenBank/DDBJ databases">
        <authorList>
            <person name="Sun Q."/>
            <person name="Ohkuma M."/>
        </authorList>
    </citation>
    <scope>NUCLEOTIDE SEQUENCE</scope>
    <source>
        <strain evidence="2">JCM 3090</strain>
    </source>
</reference>
<dbReference type="RefSeq" id="WP_189170132.1">
    <property type="nucleotide sequence ID" value="NZ_BMQB01000004.1"/>
</dbReference>
<proteinExistence type="predicted"/>
<gene>
    <name evidence="2" type="ORF">GCM10010123_23700</name>
</gene>
<organism evidence="2 3">
    <name type="scientific">Pilimelia anulata</name>
    <dbReference type="NCBI Taxonomy" id="53371"/>
    <lineage>
        <taxon>Bacteria</taxon>
        <taxon>Bacillati</taxon>
        <taxon>Actinomycetota</taxon>
        <taxon>Actinomycetes</taxon>
        <taxon>Micromonosporales</taxon>
        <taxon>Micromonosporaceae</taxon>
        <taxon>Pilimelia</taxon>
    </lineage>
</organism>
<feature type="domain" description="TerB N-terminal" evidence="1">
    <location>
        <begin position="29"/>
        <end position="218"/>
    </location>
</feature>
<dbReference type="AlphaFoldDB" id="A0A8J3FAN6"/>
<dbReference type="EMBL" id="BMQB01000004">
    <property type="protein sequence ID" value="GGJ93099.1"/>
    <property type="molecule type" value="Genomic_DNA"/>
</dbReference>
<evidence type="ECO:0000313" key="3">
    <source>
        <dbReference type="Proteomes" id="UP000649739"/>
    </source>
</evidence>
<reference evidence="2" key="1">
    <citation type="journal article" date="2014" name="Int. J. Syst. Evol. Microbiol.">
        <title>Complete genome sequence of Corynebacterium casei LMG S-19264T (=DSM 44701T), isolated from a smear-ripened cheese.</title>
        <authorList>
            <consortium name="US DOE Joint Genome Institute (JGI-PGF)"/>
            <person name="Walter F."/>
            <person name="Albersmeier A."/>
            <person name="Kalinowski J."/>
            <person name="Ruckert C."/>
        </authorList>
    </citation>
    <scope>NUCLEOTIDE SEQUENCE</scope>
    <source>
        <strain evidence="2">JCM 3090</strain>
    </source>
</reference>
<comment type="caution">
    <text evidence="2">The sequence shown here is derived from an EMBL/GenBank/DDBJ whole genome shotgun (WGS) entry which is preliminary data.</text>
</comment>
<keyword evidence="3" id="KW-1185">Reference proteome</keyword>
<sequence>MTTSTARPGTGLPAATRPAVWLSADAPPVTVRGYRIAGGLIHLGGPVPAAYRTGPEPAVVDPELPVRRVRLDQETPAGDAAPAYAALTAGARAAYLEWLADGRTGETPAAHLWLYLAGLERRVLHDLAGDPDGLADYVAIGAEVNRLRREYGHLTAFDAQAAAFETTVDGLAALADPHLHPPTLLGRLSPPLVAGLGRYLAAEQPLPAAWVFAWAVAAGHQAADEASRAEFLDRFAATHPDGLVVPTPPAPFTLSYRPVNTGFADRTVTLRTPVPDIRSLDVDLVALLGPAAPRVRLPRVTGRAAAVHALLRLIVLAGADDELLDLVSRHLYELHQLTAPVRGQLADALSRFVAAAPPVAEVRSRYATLAPAETDAIARLLIATTSVEAVVEPEHAQLLAAAYDVLGPGEADLCRRLRGLEVAAVVTDSDRADATATVLDDAMVAAALRDCAAPLILLDDLLTP</sequence>
<dbReference type="InterPro" id="IPR025266">
    <property type="entry name" value="TerB_N"/>
</dbReference>
<name>A0A8J3FAN6_9ACTN</name>
<evidence type="ECO:0000313" key="2">
    <source>
        <dbReference type="EMBL" id="GGJ93099.1"/>
    </source>
</evidence>
<dbReference type="Proteomes" id="UP000649739">
    <property type="component" value="Unassembled WGS sequence"/>
</dbReference>
<accession>A0A8J3FAN6</accession>
<evidence type="ECO:0000259" key="1">
    <source>
        <dbReference type="Pfam" id="PF13208"/>
    </source>
</evidence>